<keyword evidence="3" id="KW-1185">Reference proteome</keyword>
<dbReference type="AlphaFoldDB" id="A0A7U2EQB7"/>
<evidence type="ECO:0000256" key="1">
    <source>
        <dbReference type="SAM" id="SignalP"/>
    </source>
</evidence>
<name>A0A7U2EQB7_PHANO</name>
<feature type="chain" id="PRO_5030941583" evidence="1">
    <location>
        <begin position="43"/>
        <end position="64"/>
    </location>
</feature>
<dbReference type="EMBL" id="CP069023">
    <property type="protein sequence ID" value="QRC91089.1"/>
    <property type="molecule type" value="Genomic_DNA"/>
</dbReference>
<accession>A0A7U2EQB7</accession>
<proteinExistence type="predicted"/>
<gene>
    <name evidence="2" type="ORF">JI435_400970</name>
</gene>
<evidence type="ECO:0000313" key="2">
    <source>
        <dbReference type="EMBL" id="QRC91089.1"/>
    </source>
</evidence>
<dbReference type="Proteomes" id="UP000663193">
    <property type="component" value="Chromosome 1"/>
</dbReference>
<protein>
    <submittedName>
        <fullName evidence="2">Uncharacterized protein</fullName>
    </submittedName>
</protein>
<keyword evidence="1" id="KW-0732">Signal</keyword>
<reference evidence="3" key="1">
    <citation type="journal article" date="2021" name="BMC Genomics">
        <title>Chromosome-level genome assembly and manually-curated proteome of model necrotroph Parastagonospora nodorum Sn15 reveals a genome-wide trove of candidate effector homologs, and redundancy of virulence-related functions within an accessory chromosome.</title>
        <authorList>
            <person name="Bertazzoni S."/>
            <person name="Jones D.A.B."/>
            <person name="Phan H.T."/>
            <person name="Tan K.-C."/>
            <person name="Hane J.K."/>
        </authorList>
    </citation>
    <scope>NUCLEOTIDE SEQUENCE [LARGE SCALE GENOMIC DNA]</scope>
    <source>
        <strain evidence="3">SN15 / ATCC MYA-4574 / FGSC 10173)</strain>
    </source>
</reference>
<evidence type="ECO:0000313" key="3">
    <source>
        <dbReference type="Proteomes" id="UP000663193"/>
    </source>
</evidence>
<sequence length="64" mass="6874">MLGLKRNAHCQMNGRTSQAQTINTALLASLLLLCIGSIPARALQPEKGADARCRLITHPVDFCA</sequence>
<dbReference type="VEuPathDB" id="FungiDB:JI435_400970"/>
<feature type="signal peptide" evidence="1">
    <location>
        <begin position="1"/>
        <end position="42"/>
    </location>
</feature>
<organism evidence="2 3">
    <name type="scientific">Phaeosphaeria nodorum (strain SN15 / ATCC MYA-4574 / FGSC 10173)</name>
    <name type="common">Glume blotch fungus</name>
    <name type="synonym">Parastagonospora nodorum</name>
    <dbReference type="NCBI Taxonomy" id="321614"/>
    <lineage>
        <taxon>Eukaryota</taxon>
        <taxon>Fungi</taxon>
        <taxon>Dikarya</taxon>
        <taxon>Ascomycota</taxon>
        <taxon>Pezizomycotina</taxon>
        <taxon>Dothideomycetes</taxon>
        <taxon>Pleosporomycetidae</taxon>
        <taxon>Pleosporales</taxon>
        <taxon>Pleosporineae</taxon>
        <taxon>Phaeosphaeriaceae</taxon>
        <taxon>Parastagonospora</taxon>
    </lineage>
</organism>